<organism evidence="2 3">
    <name type="scientific">Armillaria solidipes</name>
    <dbReference type="NCBI Taxonomy" id="1076256"/>
    <lineage>
        <taxon>Eukaryota</taxon>
        <taxon>Fungi</taxon>
        <taxon>Dikarya</taxon>
        <taxon>Basidiomycota</taxon>
        <taxon>Agaricomycotina</taxon>
        <taxon>Agaricomycetes</taxon>
        <taxon>Agaricomycetidae</taxon>
        <taxon>Agaricales</taxon>
        <taxon>Marasmiineae</taxon>
        <taxon>Physalacriaceae</taxon>
        <taxon>Armillaria</taxon>
    </lineage>
</organism>
<dbReference type="AlphaFoldDB" id="A0A2H3B3Q3"/>
<evidence type="ECO:0000313" key="2">
    <source>
        <dbReference type="EMBL" id="PBK61682.1"/>
    </source>
</evidence>
<evidence type="ECO:0000256" key="1">
    <source>
        <dbReference type="SAM" id="Phobius"/>
    </source>
</evidence>
<sequence length="100" mass="11205">MMVSQPPGQRLRRSLFYFILIFVPIITVTWLCTPTSCVFTPEYTFVQAATTTFISPPTSIPNILNSSCRPQLTALEVNLQPKMITTVTSKHPSLTATMRI</sequence>
<protein>
    <submittedName>
        <fullName evidence="2">Uncharacterized protein</fullName>
    </submittedName>
</protein>
<keyword evidence="1" id="KW-0472">Membrane</keyword>
<evidence type="ECO:0000313" key="3">
    <source>
        <dbReference type="Proteomes" id="UP000218334"/>
    </source>
</evidence>
<accession>A0A2H3B3Q3</accession>
<keyword evidence="3" id="KW-1185">Reference proteome</keyword>
<dbReference type="EMBL" id="KZ293473">
    <property type="protein sequence ID" value="PBK61682.1"/>
    <property type="molecule type" value="Genomic_DNA"/>
</dbReference>
<name>A0A2H3B3Q3_9AGAR</name>
<gene>
    <name evidence="2" type="ORF">ARMSODRAFT_623203</name>
</gene>
<feature type="transmembrane region" description="Helical" evidence="1">
    <location>
        <begin position="14"/>
        <end position="31"/>
    </location>
</feature>
<proteinExistence type="predicted"/>
<dbReference type="Proteomes" id="UP000218334">
    <property type="component" value="Unassembled WGS sequence"/>
</dbReference>
<keyword evidence="1" id="KW-0812">Transmembrane</keyword>
<reference evidence="3" key="1">
    <citation type="journal article" date="2017" name="Nat. Ecol. Evol.">
        <title>Genome expansion and lineage-specific genetic innovations in the forest pathogenic fungi Armillaria.</title>
        <authorList>
            <person name="Sipos G."/>
            <person name="Prasanna A.N."/>
            <person name="Walter M.C."/>
            <person name="O'Connor E."/>
            <person name="Balint B."/>
            <person name="Krizsan K."/>
            <person name="Kiss B."/>
            <person name="Hess J."/>
            <person name="Varga T."/>
            <person name="Slot J."/>
            <person name="Riley R."/>
            <person name="Boka B."/>
            <person name="Rigling D."/>
            <person name="Barry K."/>
            <person name="Lee J."/>
            <person name="Mihaltcheva S."/>
            <person name="LaButti K."/>
            <person name="Lipzen A."/>
            <person name="Waldron R."/>
            <person name="Moloney N.M."/>
            <person name="Sperisen C."/>
            <person name="Kredics L."/>
            <person name="Vagvoelgyi C."/>
            <person name="Patrignani A."/>
            <person name="Fitzpatrick D."/>
            <person name="Nagy I."/>
            <person name="Doyle S."/>
            <person name="Anderson J.B."/>
            <person name="Grigoriev I.V."/>
            <person name="Gueldener U."/>
            <person name="Muensterkoetter M."/>
            <person name="Nagy L.G."/>
        </authorList>
    </citation>
    <scope>NUCLEOTIDE SEQUENCE [LARGE SCALE GENOMIC DNA]</scope>
    <source>
        <strain evidence="3">28-4</strain>
    </source>
</reference>
<keyword evidence="1" id="KW-1133">Transmembrane helix</keyword>